<evidence type="ECO:0000313" key="1">
    <source>
        <dbReference type="EMBL" id="KAJ8960022.1"/>
    </source>
</evidence>
<dbReference type="EMBL" id="JAPWTK010000010">
    <property type="protein sequence ID" value="KAJ8960022.1"/>
    <property type="molecule type" value="Genomic_DNA"/>
</dbReference>
<dbReference type="AlphaFoldDB" id="A0AAV8Z7V1"/>
<evidence type="ECO:0008006" key="3">
    <source>
        <dbReference type="Google" id="ProtNLM"/>
    </source>
</evidence>
<dbReference type="Proteomes" id="UP001162162">
    <property type="component" value="Unassembled WGS sequence"/>
</dbReference>
<sequence>GSFQSFTSSKDGKSASLQTLTHWSLKNKDEERTVLTDIQVINPESIVEWAVDNLEPLCRKVCRSIKKIDNYLQSCNPPNEEDLYMSLIMGIKTLQEKLCTESDFIKRYCIYYPCLHELRNDFETCNGPADWNEDPDKNEMCKAYKEIVDCYYIKAAKVCGYDAAAAVKELMKDVINSVIRIKCSGINRNPYVEDPMPETYIKRSQSLRNFFQLS</sequence>
<accession>A0AAV8Z7V1</accession>
<comment type="caution">
    <text evidence="1">The sequence shown here is derived from an EMBL/GenBank/DDBJ whole genome shotgun (WGS) entry which is preliminary data.</text>
</comment>
<evidence type="ECO:0000313" key="2">
    <source>
        <dbReference type="Proteomes" id="UP001162162"/>
    </source>
</evidence>
<feature type="non-terminal residue" evidence="1">
    <location>
        <position position="1"/>
    </location>
</feature>
<keyword evidence="2" id="KW-1185">Reference proteome</keyword>
<organism evidence="1 2">
    <name type="scientific">Aromia moschata</name>
    <dbReference type="NCBI Taxonomy" id="1265417"/>
    <lineage>
        <taxon>Eukaryota</taxon>
        <taxon>Metazoa</taxon>
        <taxon>Ecdysozoa</taxon>
        <taxon>Arthropoda</taxon>
        <taxon>Hexapoda</taxon>
        <taxon>Insecta</taxon>
        <taxon>Pterygota</taxon>
        <taxon>Neoptera</taxon>
        <taxon>Endopterygota</taxon>
        <taxon>Coleoptera</taxon>
        <taxon>Polyphaga</taxon>
        <taxon>Cucujiformia</taxon>
        <taxon>Chrysomeloidea</taxon>
        <taxon>Cerambycidae</taxon>
        <taxon>Cerambycinae</taxon>
        <taxon>Callichromatini</taxon>
        <taxon>Aromia</taxon>
    </lineage>
</organism>
<dbReference type="PANTHER" id="PTHR33964:SF1">
    <property type="entry name" value="RE45066P"/>
    <property type="match status" value="1"/>
</dbReference>
<dbReference type="PANTHER" id="PTHR33964">
    <property type="entry name" value="RE45066P-RELATED"/>
    <property type="match status" value="1"/>
</dbReference>
<proteinExistence type="predicted"/>
<gene>
    <name evidence="1" type="ORF">NQ318_009459</name>
</gene>
<protein>
    <recommendedName>
        <fullName evidence="3">Secreted protein</fullName>
    </recommendedName>
</protein>
<name>A0AAV8Z7V1_9CUCU</name>
<reference evidence="1" key="1">
    <citation type="journal article" date="2023" name="Insect Mol. Biol.">
        <title>Genome sequencing provides insights into the evolution of gene families encoding plant cell wall-degrading enzymes in longhorned beetles.</title>
        <authorList>
            <person name="Shin N.R."/>
            <person name="Okamura Y."/>
            <person name="Kirsch R."/>
            <person name="Pauchet Y."/>
        </authorList>
    </citation>
    <scope>NUCLEOTIDE SEQUENCE</scope>
    <source>
        <strain evidence="1">AMC_N1</strain>
    </source>
</reference>